<dbReference type="PANTHER" id="PTHR11552:SF154">
    <property type="entry name" value="FI04917P"/>
    <property type="match status" value="1"/>
</dbReference>
<evidence type="ECO:0000313" key="4">
    <source>
        <dbReference type="Proteomes" id="UP000617340"/>
    </source>
</evidence>
<dbReference type="EMBL" id="JACSDZ010000003">
    <property type="protein sequence ID" value="KAF7409733.1"/>
    <property type="molecule type" value="Genomic_DNA"/>
</dbReference>
<sequence length="332" mass="38829">MLYIRGNRRDFDQWESFGNPGWGYDDVLPYFKKSEDQRNPYLARNTKYHSTDSPYNTSLDLSYLEATEEMACNMLDINAERQTGFAFFQYIKQKKSYGAEYIRNVEVIFAKREVILSVGAINTPQLLMLSGIGVRNHLENDRYSSDPGFTWCRTESSRSYRRSLASSTRLEVVGFLSSKYANQTDDWSDMKFMITSATINNLSDVKVNAFCLTNDFYDQAYSEIINHDSFSIISMILRPKSRKYMKLNSKNLLNYPLMYHDYLMNPDDMNVLRRVKTTIAFAETSSLKKLGARFYSKPLLNCKHLTMFIDEYWECAICQFTVTIYHIIVQFF</sequence>
<organism evidence="3 4">
    <name type="scientific">Vespula germanica</name>
    <name type="common">German yellow jacket</name>
    <name type="synonym">Paravespula germanica</name>
    <dbReference type="NCBI Taxonomy" id="30212"/>
    <lineage>
        <taxon>Eukaryota</taxon>
        <taxon>Metazoa</taxon>
        <taxon>Ecdysozoa</taxon>
        <taxon>Arthropoda</taxon>
        <taxon>Hexapoda</taxon>
        <taxon>Insecta</taxon>
        <taxon>Pterygota</taxon>
        <taxon>Neoptera</taxon>
        <taxon>Endopterygota</taxon>
        <taxon>Hymenoptera</taxon>
        <taxon>Apocrita</taxon>
        <taxon>Aculeata</taxon>
        <taxon>Vespoidea</taxon>
        <taxon>Vespidae</taxon>
        <taxon>Vespinae</taxon>
        <taxon>Vespula</taxon>
    </lineage>
</organism>
<dbReference type="PANTHER" id="PTHR11552">
    <property type="entry name" value="GLUCOSE-METHANOL-CHOLINE GMC OXIDOREDUCTASE"/>
    <property type="match status" value="1"/>
</dbReference>
<evidence type="ECO:0000259" key="2">
    <source>
        <dbReference type="PROSITE" id="PS00624"/>
    </source>
</evidence>
<dbReference type="SUPFAM" id="SSF51905">
    <property type="entry name" value="FAD/NAD(P)-binding domain"/>
    <property type="match status" value="1"/>
</dbReference>
<keyword evidence="4" id="KW-1185">Reference proteome</keyword>
<comment type="caution">
    <text evidence="3">The sequence shown here is derived from an EMBL/GenBank/DDBJ whole genome shotgun (WGS) entry which is preliminary data.</text>
</comment>
<dbReference type="Gene3D" id="3.50.50.60">
    <property type="entry name" value="FAD/NAD(P)-binding domain"/>
    <property type="match status" value="1"/>
</dbReference>
<evidence type="ECO:0000256" key="1">
    <source>
        <dbReference type="ARBA" id="ARBA00010790"/>
    </source>
</evidence>
<dbReference type="Gene3D" id="3.30.560.10">
    <property type="entry name" value="Glucose Oxidase, domain 3"/>
    <property type="match status" value="1"/>
</dbReference>
<proteinExistence type="inferred from homology"/>
<dbReference type="PROSITE" id="PS00624">
    <property type="entry name" value="GMC_OXRED_2"/>
    <property type="match status" value="1"/>
</dbReference>
<dbReference type="Pfam" id="PF00732">
    <property type="entry name" value="GMC_oxred_N"/>
    <property type="match status" value="2"/>
</dbReference>
<reference evidence="3" key="1">
    <citation type="journal article" date="2020" name="G3 (Bethesda)">
        <title>High-Quality Assemblies for Three Invasive Social Wasps from the &lt;i&gt;Vespula&lt;/i&gt; Genus.</title>
        <authorList>
            <person name="Harrop T.W.R."/>
            <person name="Guhlin J."/>
            <person name="McLaughlin G.M."/>
            <person name="Permina E."/>
            <person name="Stockwell P."/>
            <person name="Gilligan J."/>
            <person name="Le Lec M.F."/>
            <person name="Gruber M.A.M."/>
            <person name="Quinn O."/>
            <person name="Lovegrove M."/>
            <person name="Duncan E.J."/>
            <person name="Remnant E.J."/>
            <person name="Van Eeckhoven J."/>
            <person name="Graham B."/>
            <person name="Knapp R.A."/>
            <person name="Langford K.W."/>
            <person name="Kronenberg Z."/>
            <person name="Press M.O."/>
            <person name="Eacker S.M."/>
            <person name="Wilson-Rankin E.E."/>
            <person name="Purcell J."/>
            <person name="Lester P.J."/>
            <person name="Dearden P.K."/>
        </authorList>
    </citation>
    <scope>NUCLEOTIDE SEQUENCE</scope>
    <source>
        <strain evidence="3">Linc-1</strain>
    </source>
</reference>
<gene>
    <name evidence="3" type="ORF">HZH68_004114</name>
</gene>
<accession>A0A834KN57</accession>
<dbReference type="SUPFAM" id="SSF54373">
    <property type="entry name" value="FAD-linked reductases, C-terminal domain"/>
    <property type="match status" value="1"/>
</dbReference>
<dbReference type="InterPro" id="IPR000172">
    <property type="entry name" value="GMC_OxRdtase_N"/>
</dbReference>
<protein>
    <recommendedName>
        <fullName evidence="2">Glucose-methanol-choline oxidoreductase N-terminal domain-containing protein</fullName>
    </recommendedName>
</protein>
<dbReference type="Proteomes" id="UP000617340">
    <property type="component" value="Unassembled WGS sequence"/>
</dbReference>
<dbReference type="GO" id="GO:0050660">
    <property type="term" value="F:flavin adenine dinucleotide binding"/>
    <property type="evidence" value="ECO:0007669"/>
    <property type="project" value="InterPro"/>
</dbReference>
<dbReference type="GO" id="GO:0016614">
    <property type="term" value="F:oxidoreductase activity, acting on CH-OH group of donors"/>
    <property type="evidence" value="ECO:0007669"/>
    <property type="project" value="InterPro"/>
</dbReference>
<comment type="similarity">
    <text evidence="1">Belongs to the GMC oxidoreductase family.</text>
</comment>
<name>A0A834KN57_VESGE</name>
<dbReference type="InterPro" id="IPR012132">
    <property type="entry name" value="GMC_OxRdtase"/>
</dbReference>
<feature type="domain" description="Glucose-methanol-choline oxidoreductase N-terminal" evidence="2">
    <location>
        <begin position="119"/>
        <end position="133"/>
    </location>
</feature>
<dbReference type="AlphaFoldDB" id="A0A834KN57"/>
<evidence type="ECO:0000313" key="3">
    <source>
        <dbReference type="EMBL" id="KAF7409733.1"/>
    </source>
</evidence>
<dbReference type="InterPro" id="IPR036188">
    <property type="entry name" value="FAD/NAD-bd_sf"/>
</dbReference>